<evidence type="ECO:0000313" key="2">
    <source>
        <dbReference type="EMBL" id="GEZ55528.1"/>
    </source>
</evidence>
<comment type="caution">
    <text evidence="2">The sequence shown here is derived from an EMBL/GenBank/DDBJ whole genome shotgun (WGS) entry which is preliminary data.</text>
</comment>
<dbReference type="SUPFAM" id="SSF56672">
    <property type="entry name" value="DNA/RNA polymerases"/>
    <property type="match status" value="1"/>
</dbReference>
<feature type="domain" description="Reverse transcriptase" evidence="1">
    <location>
        <begin position="75"/>
        <end position="181"/>
    </location>
</feature>
<dbReference type="PANTHER" id="PTHR24559">
    <property type="entry name" value="TRANSPOSON TY3-I GAG-POL POLYPROTEIN"/>
    <property type="match status" value="1"/>
</dbReference>
<dbReference type="InterPro" id="IPR053134">
    <property type="entry name" value="RNA-dir_DNA_polymerase"/>
</dbReference>
<dbReference type="AlphaFoldDB" id="A0A699IHC1"/>
<gene>
    <name evidence="2" type="ORF">Tci_527501</name>
</gene>
<dbReference type="InterPro" id="IPR000477">
    <property type="entry name" value="RT_dom"/>
</dbReference>
<feature type="non-terminal residue" evidence="2">
    <location>
        <position position="1"/>
    </location>
</feature>
<dbReference type="CDD" id="cd01647">
    <property type="entry name" value="RT_LTR"/>
    <property type="match status" value="1"/>
</dbReference>
<dbReference type="PANTHER" id="PTHR24559:SF444">
    <property type="entry name" value="REVERSE TRANSCRIPTASE DOMAIN-CONTAINING PROTEIN"/>
    <property type="match status" value="1"/>
</dbReference>
<protein>
    <submittedName>
        <fullName evidence="2">Transposon Tf2-9 polyprotein</fullName>
    </submittedName>
</protein>
<dbReference type="InterPro" id="IPR043128">
    <property type="entry name" value="Rev_trsase/Diguanyl_cyclase"/>
</dbReference>
<dbReference type="Gene3D" id="3.30.70.270">
    <property type="match status" value="2"/>
</dbReference>
<dbReference type="FunFam" id="3.30.70.270:FF:000063">
    <property type="entry name" value="Zinc knuckle domaincontaining protein"/>
    <property type="match status" value="1"/>
</dbReference>
<dbReference type="EMBL" id="BKCJ010293275">
    <property type="protein sequence ID" value="GEZ55528.1"/>
    <property type="molecule type" value="Genomic_DNA"/>
</dbReference>
<reference evidence="2" key="1">
    <citation type="journal article" date="2019" name="Sci. Rep.">
        <title>Draft genome of Tanacetum cinerariifolium, the natural source of mosquito coil.</title>
        <authorList>
            <person name="Yamashiro T."/>
            <person name="Shiraishi A."/>
            <person name="Satake H."/>
            <person name="Nakayama K."/>
        </authorList>
    </citation>
    <scope>NUCLEOTIDE SEQUENCE</scope>
</reference>
<evidence type="ECO:0000259" key="1">
    <source>
        <dbReference type="Pfam" id="PF00078"/>
    </source>
</evidence>
<sequence>QVEFCIDLILRSTPISKTPYRLSPSKIQDLMKSLQELLDKGVIRPSSSLWGAPVLFVKNKDGSIRMCIDYRELKKIWIREEDILKTSFRTRYGHYEFVVMTFGKTNSPAAFMELTNWIFRPMLDKSVIVFIDNILIYSKSATEHEGHLRQVLNMLHHEKLYAKLSKCEFWLREVQFLGHVINSEGIKVDPTKVNAILNLSQPKTSTKVRSFLVLASYYRHFIQNFSKITLSLTKLTRKNAKFKWNDDQEIAFKTLKEKLSHALVLVLLEGNHDIEVYYD</sequence>
<dbReference type="InterPro" id="IPR043502">
    <property type="entry name" value="DNA/RNA_pol_sf"/>
</dbReference>
<dbReference type="Gene3D" id="3.10.10.10">
    <property type="entry name" value="HIV Type 1 Reverse Transcriptase, subunit A, domain 1"/>
    <property type="match status" value="2"/>
</dbReference>
<dbReference type="FunFam" id="3.30.70.270:FF:000003">
    <property type="entry name" value="Transposon Ty3-G Gag-Pol polyprotein"/>
    <property type="match status" value="1"/>
</dbReference>
<organism evidence="2">
    <name type="scientific">Tanacetum cinerariifolium</name>
    <name type="common">Dalmatian daisy</name>
    <name type="synonym">Chrysanthemum cinerariifolium</name>
    <dbReference type="NCBI Taxonomy" id="118510"/>
    <lineage>
        <taxon>Eukaryota</taxon>
        <taxon>Viridiplantae</taxon>
        <taxon>Streptophyta</taxon>
        <taxon>Embryophyta</taxon>
        <taxon>Tracheophyta</taxon>
        <taxon>Spermatophyta</taxon>
        <taxon>Magnoliopsida</taxon>
        <taxon>eudicotyledons</taxon>
        <taxon>Gunneridae</taxon>
        <taxon>Pentapetalae</taxon>
        <taxon>asterids</taxon>
        <taxon>campanulids</taxon>
        <taxon>Asterales</taxon>
        <taxon>Asteraceae</taxon>
        <taxon>Asteroideae</taxon>
        <taxon>Anthemideae</taxon>
        <taxon>Anthemidinae</taxon>
        <taxon>Tanacetum</taxon>
    </lineage>
</organism>
<dbReference type="Pfam" id="PF00078">
    <property type="entry name" value="RVT_1"/>
    <property type="match status" value="1"/>
</dbReference>
<name>A0A699IHC1_TANCI</name>
<accession>A0A699IHC1</accession>
<proteinExistence type="predicted"/>